<protein>
    <recommendedName>
        <fullName evidence="1">magnesium chelatase</fullName>
        <ecNumber evidence="1">6.6.1.1</ecNumber>
    </recommendedName>
</protein>
<dbReference type="InterPro" id="IPR052041">
    <property type="entry name" value="Nucleic_acid_metab_PIN/TRAM"/>
</dbReference>
<comment type="pathway">
    <text evidence="2">Porphyrin-containing compound metabolism.</text>
</comment>
<sequence length="370" mass="40484">MEEANDRLAEKVQALSDIELAVLVCLVAEQHCIIEAGKESINDVQAELKLVASNVFGLTCAVLDCDENTTLDDFGSGILVKDDGEDYFGKNNGRLQGEFSSKSGSPRMPDRRISKSPRPFSPLDSRRIANIVVAKDVNQASLQVQIQALELIRGKRNFTRTAVHAAPKPFLFIALNSTGTPRLTMHLNDQFSISHHHLVNDGLPNLEDLQEQALASEDGASTSSVVHTPPYAPVRDKAQAIMLPPEDLTHLTTLMSQVKISPEVRAYLYNIVVFMRLHRAVAGGISAMATRHFDTIARALAPLHGLDYMSPSLVALAARKVYPHRIVITAPENERSMQWGSSLEAVKAVLEGVTVEDVIEEVLQSVEAPL</sequence>
<feature type="region of interest" description="Disordered" evidence="3">
    <location>
        <begin position="91"/>
        <end position="119"/>
    </location>
</feature>
<comment type="caution">
    <text evidence="5">The sequence shown here is derived from an EMBL/GenBank/DDBJ whole genome shotgun (WGS) entry which is preliminary data.</text>
</comment>
<dbReference type="GeneID" id="63845661"/>
<dbReference type="AlphaFoldDB" id="A0A9P4GIM3"/>
<accession>A0A9P4GIM3</accession>
<reference evidence="5" key="1">
    <citation type="submission" date="2020-01" db="EMBL/GenBank/DDBJ databases">
        <authorList>
            <consortium name="DOE Joint Genome Institute"/>
            <person name="Haridas S."/>
            <person name="Albert R."/>
            <person name="Binder M."/>
            <person name="Bloem J."/>
            <person name="Labutti K."/>
            <person name="Salamov A."/>
            <person name="Andreopoulos B."/>
            <person name="Baker S.E."/>
            <person name="Barry K."/>
            <person name="Bills G."/>
            <person name="Bluhm B.H."/>
            <person name="Cannon C."/>
            <person name="Castanera R."/>
            <person name="Culley D.E."/>
            <person name="Daum C."/>
            <person name="Ezra D."/>
            <person name="Gonzalez J.B."/>
            <person name="Henrissat B."/>
            <person name="Kuo A."/>
            <person name="Liang C."/>
            <person name="Lipzen A."/>
            <person name="Lutzoni F."/>
            <person name="Magnuson J."/>
            <person name="Mondo S."/>
            <person name="Nolan M."/>
            <person name="Ohm R."/>
            <person name="Pangilinan J."/>
            <person name="Park H.-J."/>
            <person name="Ramirez L."/>
            <person name="Alfaro M."/>
            <person name="Sun H."/>
            <person name="Tritt A."/>
            <person name="Yoshinaga Y."/>
            <person name="Zwiers L.-H."/>
            <person name="Turgeon B.G."/>
            <person name="Goodwin S.B."/>
            <person name="Spatafora J.W."/>
            <person name="Crous P.W."/>
            <person name="Grigoriev I.V."/>
        </authorList>
    </citation>
    <scope>NUCLEOTIDE SEQUENCE</scope>
    <source>
        <strain evidence="5">CBS 394.84</strain>
    </source>
</reference>
<proteinExistence type="predicted"/>
<dbReference type="RefSeq" id="XP_040789431.1">
    <property type="nucleotide sequence ID" value="XM_040928408.1"/>
</dbReference>
<dbReference type="PANTHER" id="PTHR11603">
    <property type="entry name" value="AAA FAMILY ATPASE"/>
    <property type="match status" value="1"/>
</dbReference>
<keyword evidence="6" id="KW-1185">Reference proteome</keyword>
<organism evidence="5 6">
    <name type="scientific">Cucurbitaria berberidis CBS 394.84</name>
    <dbReference type="NCBI Taxonomy" id="1168544"/>
    <lineage>
        <taxon>Eukaryota</taxon>
        <taxon>Fungi</taxon>
        <taxon>Dikarya</taxon>
        <taxon>Ascomycota</taxon>
        <taxon>Pezizomycotina</taxon>
        <taxon>Dothideomycetes</taxon>
        <taxon>Pleosporomycetidae</taxon>
        <taxon>Pleosporales</taxon>
        <taxon>Pleosporineae</taxon>
        <taxon>Cucurbitariaceae</taxon>
        <taxon>Cucurbitaria</taxon>
    </lineage>
</organism>
<dbReference type="PANTHER" id="PTHR11603:SF132">
    <property type="entry name" value="C2H2-TYPE DOMAIN-CONTAINING PROTEIN"/>
    <property type="match status" value="1"/>
</dbReference>
<dbReference type="Pfam" id="PF17863">
    <property type="entry name" value="AAA_lid_2"/>
    <property type="match status" value="1"/>
</dbReference>
<dbReference type="OrthoDB" id="444631at2759"/>
<dbReference type="Gene3D" id="1.10.8.80">
    <property type="entry name" value="Magnesium chelatase subunit I, C-Terminal domain"/>
    <property type="match status" value="1"/>
</dbReference>
<evidence type="ECO:0000259" key="4">
    <source>
        <dbReference type="Pfam" id="PF17863"/>
    </source>
</evidence>
<evidence type="ECO:0000256" key="3">
    <source>
        <dbReference type="SAM" id="MobiDB-lite"/>
    </source>
</evidence>
<dbReference type="GO" id="GO:0016851">
    <property type="term" value="F:magnesium chelatase activity"/>
    <property type="evidence" value="ECO:0007669"/>
    <property type="project" value="UniProtKB-EC"/>
</dbReference>
<dbReference type="EC" id="6.6.1.1" evidence="1"/>
<name>A0A9P4GIM3_9PLEO</name>
<gene>
    <name evidence="5" type="ORF">K460DRAFT_280504</name>
</gene>
<dbReference type="InterPro" id="IPR041628">
    <property type="entry name" value="ChlI/MoxR_AAA_lid"/>
</dbReference>
<feature type="domain" description="ChlI/MoxR AAA lid" evidence="4">
    <location>
        <begin position="275"/>
        <end position="335"/>
    </location>
</feature>
<dbReference type="Proteomes" id="UP000800039">
    <property type="component" value="Unassembled WGS sequence"/>
</dbReference>
<evidence type="ECO:0000313" key="5">
    <source>
        <dbReference type="EMBL" id="KAF1846868.1"/>
    </source>
</evidence>
<dbReference type="EMBL" id="ML976615">
    <property type="protein sequence ID" value="KAF1846868.1"/>
    <property type="molecule type" value="Genomic_DNA"/>
</dbReference>
<evidence type="ECO:0000256" key="2">
    <source>
        <dbReference type="ARBA" id="ARBA00023444"/>
    </source>
</evidence>
<evidence type="ECO:0000256" key="1">
    <source>
        <dbReference type="ARBA" id="ARBA00012825"/>
    </source>
</evidence>
<evidence type="ECO:0000313" key="6">
    <source>
        <dbReference type="Proteomes" id="UP000800039"/>
    </source>
</evidence>